<name>A0A172TY09_9BACT</name>
<dbReference type="InterPro" id="IPR009959">
    <property type="entry name" value="Cyclase_SnoaL-like"/>
</dbReference>
<dbReference type="SUPFAM" id="SSF54427">
    <property type="entry name" value="NTF2-like"/>
    <property type="match status" value="1"/>
</dbReference>
<reference evidence="1 2" key="2">
    <citation type="journal article" date="2016" name="Int. J. Syst. Evol. Microbiol.">
        <title>Flavisolibacter tropicus sp. nov., isolated from tropical soil.</title>
        <authorList>
            <person name="Lee J.J."/>
            <person name="Kang M.S."/>
            <person name="Kim G.S."/>
            <person name="Lee C.S."/>
            <person name="Lim S."/>
            <person name="Lee J."/>
            <person name="Roh S.H."/>
            <person name="Kang H."/>
            <person name="Ha J.M."/>
            <person name="Bae S."/>
            <person name="Jung H.Y."/>
            <person name="Kim M.K."/>
        </authorList>
    </citation>
    <scope>NUCLEOTIDE SEQUENCE [LARGE SCALE GENOMIC DNA]</scope>
    <source>
        <strain evidence="1 2">LCS9</strain>
    </source>
</reference>
<keyword evidence="2" id="KW-1185">Reference proteome</keyword>
<proteinExistence type="predicted"/>
<protein>
    <recommendedName>
        <fullName evidence="3">SnoaL-like domain-containing protein</fullName>
    </recommendedName>
</protein>
<evidence type="ECO:0000313" key="1">
    <source>
        <dbReference type="EMBL" id="ANE51872.1"/>
    </source>
</evidence>
<dbReference type="Proteomes" id="UP000077177">
    <property type="component" value="Chromosome"/>
</dbReference>
<dbReference type="OrthoDB" id="797275at2"/>
<dbReference type="Gene3D" id="3.10.450.50">
    <property type="match status" value="1"/>
</dbReference>
<dbReference type="AlphaFoldDB" id="A0A172TY09"/>
<dbReference type="PANTHER" id="PTHR38436">
    <property type="entry name" value="POLYKETIDE CYCLASE SNOAL-LIKE DOMAIN"/>
    <property type="match status" value="1"/>
</dbReference>
<dbReference type="GO" id="GO:0030638">
    <property type="term" value="P:polyketide metabolic process"/>
    <property type="evidence" value="ECO:0007669"/>
    <property type="project" value="InterPro"/>
</dbReference>
<organism evidence="1 2">
    <name type="scientific">Flavisolibacter tropicus</name>
    <dbReference type="NCBI Taxonomy" id="1492898"/>
    <lineage>
        <taxon>Bacteria</taxon>
        <taxon>Pseudomonadati</taxon>
        <taxon>Bacteroidota</taxon>
        <taxon>Chitinophagia</taxon>
        <taxon>Chitinophagales</taxon>
        <taxon>Chitinophagaceae</taxon>
        <taxon>Flavisolibacter</taxon>
    </lineage>
</organism>
<dbReference type="Pfam" id="PF07366">
    <property type="entry name" value="SnoaL"/>
    <property type="match status" value="1"/>
</dbReference>
<evidence type="ECO:0008006" key="3">
    <source>
        <dbReference type="Google" id="ProtNLM"/>
    </source>
</evidence>
<dbReference type="EMBL" id="CP011390">
    <property type="protein sequence ID" value="ANE51872.1"/>
    <property type="molecule type" value="Genomic_DNA"/>
</dbReference>
<gene>
    <name evidence="1" type="ORF">SY85_16615</name>
</gene>
<dbReference type="KEGG" id="fla:SY85_16615"/>
<evidence type="ECO:0000313" key="2">
    <source>
        <dbReference type="Proteomes" id="UP000077177"/>
    </source>
</evidence>
<dbReference type="PANTHER" id="PTHR38436:SF1">
    <property type="entry name" value="ESTER CYCLASE"/>
    <property type="match status" value="1"/>
</dbReference>
<dbReference type="RefSeq" id="WP_066406008.1">
    <property type="nucleotide sequence ID" value="NZ_CP011390.1"/>
</dbReference>
<accession>A0A172TY09</accession>
<sequence>MEEMLEKTVSSMTQQNMQEYVQTHDVKFVAEDGVFKNMATGEEHKGRTEVGAMLHYMYHVAFNARAEITNLVVTENKAMIEAMFRGTHIGEIAGIAATNKEVNVPFTVCYDLENGLIKEARIYMLLNVLIQQLNA</sequence>
<dbReference type="InterPro" id="IPR032710">
    <property type="entry name" value="NTF2-like_dom_sf"/>
</dbReference>
<reference evidence="2" key="1">
    <citation type="submission" date="2015-01" db="EMBL/GenBank/DDBJ databases">
        <title>Flavisolibacter sp./LCS9/ whole genome sequencing.</title>
        <authorList>
            <person name="Kim M.K."/>
            <person name="Srinivasan S."/>
            <person name="Lee J.-J."/>
        </authorList>
    </citation>
    <scope>NUCLEOTIDE SEQUENCE [LARGE SCALE GENOMIC DNA]</scope>
    <source>
        <strain evidence="2">LCS9</strain>
    </source>
</reference>